<dbReference type="InterPro" id="IPR050523">
    <property type="entry name" value="AKR_Detox_Biosynth"/>
</dbReference>
<dbReference type="InterPro" id="IPR036812">
    <property type="entry name" value="NAD(P)_OxRdtase_dom_sf"/>
</dbReference>
<dbReference type="PANTHER" id="PTHR43364:SF4">
    <property type="entry name" value="NAD(P)-LINKED OXIDOREDUCTASE SUPERFAMILY PROTEIN"/>
    <property type="match status" value="1"/>
</dbReference>
<dbReference type="InterPro" id="IPR023210">
    <property type="entry name" value="NADP_OxRdtase_dom"/>
</dbReference>
<feature type="domain" description="NADP-dependent oxidoreductase" evidence="2">
    <location>
        <begin position="17"/>
        <end position="326"/>
    </location>
</feature>
<keyword evidence="1" id="KW-0560">Oxidoreductase</keyword>
<dbReference type="Gene3D" id="3.20.20.100">
    <property type="entry name" value="NADP-dependent oxidoreductase domain"/>
    <property type="match status" value="1"/>
</dbReference>
<gene>
    <name evidence="3" type="ORF">TK50_23245</name>
</gene>
<sequence>MTTTRTLGRSGIEVSAIGMGCWAIGGPLWGDDGQPYGWGEVDDDESIRTVHRALDLGVTLFDTASNYGAGHSERVLGRALAGRRDEVVIATKFGNRSDEATRLATGTDASPAYAVESLEGSLRRLGTDHVDLYQLHLNDLPVPAALDLVDTLEGLVAQGKIRAYGWSTDNPASARAFAEAGAHCSAIQHDQSVLKDNAAMLTVCAELDQASLNRGPLAMGLLTGRYQGSPAALGGDDVRGKAPEWLAWFTDGRPTPQWAARVAEVRQALTADGRTLAQGALGWLLARSDRTLPIPGCRTVAQAEENFATLALGPLPADAFAEVERLLADLRPAGVGG</sequence>
<dbReference type="GO" id="GO:0016491">
    <property type="term" value="F:oxidoreductase activity"/>
    <property type="evidence" value="ECO:0007669"/>
    <property type="project" value="UniProtKB-KW"/>
</dbReference>
<reference evidence="3 4" key="1">
    <citation type="submission" date="2015-01" db="EMBL/GenBank/DDBJ databases">
        <title>Sequencing and annotation of Micromonospora carbonacea strain JXNU-1 genome.</title>
        <authorList>
            <person name="Long Z."/>
            <person name="Huang Y."/>
            <person name="Jiang Y."/>
        </authorList>
    </citation>
    <scope>NUCLEOTIDE SEQUENCE [LARGE SCALE GENOMIC DNA]</scope>
    <source>
        <strain evidence="3 4">JXNU-1</strain>
    </source>
</reference>
<dbReference type="PANTHER" id="PTHR43364">
    <property type="entry name" value="NADH-SPECIFIC METHYLGLYOXAL REDUCTASE-RELATED"/>
    <property type="match status" value="1"/>
</dbReference>
<dbReference type="RefSeq" id="WP_043967110.1">
    <property type="nucleotide sequence ID" value="NZ_JXSX01000003.1"/>
</dbReference>
<name>A0A0D0WP07_9ACTN</name>
<keyword evidence="4" id="KW-1185">Reference proteome</keyword>
<dbReference type="OrthoDB" id="9768793at2"/>
<dbReference type="SUPFAM" id="SSF51430">
    <property type="entry name" value="NAD(P)-linked oxidoreductase"/>
    <property type="match status" value="1"/>
</dbReference>
<evidence type="ECO:0000256" key="1">
    <source>
        <dbReference type="ARBA" id="ARBA00023002"/>
    </source>
</evidence>
<evidence type="ECO:0000313" key="3">
    <source>
        <dbReference type="EMBL" id="KIR60776.1"/>
    </source>
</evidence>
<protein>
    <submittedName>
        <fullName evidence="3">Aldo/keto reductase</fullName>
    </submittedName>
</protein>
<dbReference type="EMBL" id="JXSX01000003">
    <property type="protein sequence ID" value="KIR60776.1"/>
    <property type="molecule type" value="Genomic_DNA"/>
</dbReference>
<accession>A0A0D0WP07</accession>
<dbReference type="GeneID" id="301306967"/>
<proteinExistence type="predicted"/>
<organism evidence="3 4">
    <name type="scientific">Micromonospora haikouensis</name>
    <dbReference type="NCBI Taxonomy" id="686309"/>
    <lineage>
        <taxon>Bacteria</taxon>
        <taxon>Bacillati</taxon>
        <taxon>Actinomycetota</taxon>
        <taxon>Actinomycetes</taxon>
        <taxon>Micromonosporales</taxon>
        <taxon>Micromonosporaceae</taxon>
        <taxon>Micromonospora</taxon>
    </lineage>
</organism>
<dbReference type="Proteomes" id="UP000032254">
    <property type="component" value="Unassembled WGS sequence"/>
</dbReference>
<evidence type="ECO:0000313" key="4">
    <source>
        <dbReference type="Proteomes" id="UP000032254"/>
    </source>
</evidence>
<dbReference type="GO" id="GO:0005829">
    <property type="term" value="C:cytosol"/>
    <property type="evidence" value="ECO:0007669"/>
    <property type="project" value="TreeGrafter"/>
</dbReference>
<comment type="caution">
    <text evidence="3">The sequence shown here is derived from an EMBL/GenBank/DDBJ whole genome shotgun (WGS) entry which is preliminary data.</text>
</comment>
<dbReference type="Pfam" id="PF00248">
    <property type="entry name" value="Aldo_ket_red"/>
    <property type="match status" value="1"/>
</dbReference>
<evidence type="ECO:0000259" key="2">
    <source>
        <dbReference type="Pfam" id="PF00248"/>
    </source>
</evidence>
<dbReference type="PATRIC" id="fig|47853.6.peg.4868"/>
<dbReference type="CDD" id="cd19086">
    <property type="entry name" value="AKR_AKR11C1"/>
    <property type="match status" value="1"/>
</dbReference>
<dbReference type="AlphaFoldDB" id="A0A0D0WP07"/>